<proteinExistence type="predicted"/>
<dbReference type="AlphaFoldDB" id="S3H9G0"/>
<name>S3H9G0_9HYPH</name>
<dbReference type="Proteomes" id="UP000014411">
    <property type="component" value="Unassembled WGS sequence"/>
</dbReference>
<protein>
    <submittedName>
        <fullName evidence="1">Uncharacterized protein</fullName>
    </submittedName>
</protein>
<geneLocation type="plasmid" evidence="1">
    <name>pRg502b</name>
</geneLocation>
<sequence>MHPNIGSCVEKPAQCDGIMTKISMKSTIAELIDRILRIWCDEHGHKKGSIEASRKVKSLTQWIEFGVTDETELSDLIRDDIVISTR</sequence>
<dbReference type="HOGENOM" id="CLU_2495697_0_0_5"/>
<evidence type="ECO:0000313" key="2">
    <source>
        <dbReference type="Proteomes" id="UP000014411"/>
    </source>
</evidence>
<reference evidence="1 2" key="1">
    <citation type="journal article" date="2012" name="J. Bacteriol.">
        <title>Genome sequence of Rhizobium grahamii CCGE502, a broad-host-range symbiont with low nodulation competitiveness in Phaseolus vulgaris.</title>
        <authorList>
            <person name="Althabegoiti M.J."/>
            <person name="Lozano L."/>
            <person name="Torres-Tejerizo G."/>
            <person name="Ormeno-Orrillo E."/>
            <person name="Rogel M.A."/>
            <person name="Gonzalez V."/>
            <person name="Martinez-Romero E."/>
        </authorList>
    </citation>
    <scope>NUCLEOTIDE SEQUENCE [LARGE SCALE GENOMIC DNA]</scope>
    <source>
        <strain evidence="1 2">CCGE 502</strain>
        <plasmid evidence="1">pRg502b</plasmid>
    </source>
</reference>
<keyword evidence="1" id="KW-0614">Plasmid</keyword>
<organism evidence="1 2">
    <name type="scientific">Rhizobium grahamii CCGE 502</name>
    <dbReference type="NCBI Taxonomy" id="990285"/>
    <lineage>
        <taxon>Bacteria</taxon>
        <taxon>Pseudomonadati</taxon>
        <taxon>Pseudomonadota</taxon>
        <taxon>Alphaproteobacteria</taxon>
        <taxon>Hyphomicrobiales</taxon>
        <taxon>Rhizobiaceae</taxon>
        <taxon>Rhizobium/Agrobacterium group</taxon>
        <taxon>Rhizobium</taxon>
    </lineage>
</organism>
<dbReference type="EMBL" id="AEYE02000035">
    <property type="protein sequence ID" value="EPE94840.1"/>
    <property type="molecule type" value="Genomic_DNA"/>
</dbReference>
<evidence type="ECO:0000313" key="1">
    <source>
        <dbReference type="EMBL" id="EPE94840.1"/>
    </source>
</evidence>
<comment type="caution">
    <text evidence="1">The sequence shown here is derived from an EMBL/GenBank/DDBJ whole genome shotgun (WGS) entry which is preliminary data.</text>
</comment>
<accession>S3H9G0</accession>
<keyword evidence="2" id="KW-1185">Reference proteome</keyword>
<gene>
    <name evidence="1" type="ORF">RGCCGE502_30078</name>
</gene>